<feature type="coiled-coil region" evidence="1">
    <location>
        <begin position="111"/>
        <end position="138"/>
    </location>
</feature>
<dbReference type="Proteomes" id="UP000294535">
    <property type="component" value="Unassembled WGS sequence"/>
</dbReference>
<evidence type="ECO:0000256" key="1">
    <source>
        <dbReference type="SAM" id="Coils"/>
    </source>
</evidence>
<proteinExistence type="predicted"/>
<sequence length="142" mass="16402">MDSENQENRKFQITQNFIDALDYLLDSGRLKTVVEFESVTGFRAQRITGMRKFLSGDENAKPYYANAEHLAALNESFGISLKYLLFGVKPILEEKEERKSEVVAGVSPREFQIVQEQMELLQQRVKLLDDKVEFYKSLISKS</sequence>
<comment type="caution">
    <text evidence="2">The sequence shown here is derived from an EMBL/GenBank/DDBJ whole genome shotgun (WGS) entry which is preliminary data.</text>
</comment>
<name>A0A4R6T7I0_9BACT</name>
<organism evidence="2 3">
    <name type="scientific">Algoriphagus boseongensis</name>
    <dbReference type="NCBI Taxonomy" id="1442587"/>
    <lineage>
        <taxon>Bacteria</taxon>
        <taxon>Pseudomonadati</taxon>
        <taxon>Bacteroidota</taxon>
        <taxon>Cytophagia</taxon>
        <taxon>Cytophagales</taxon>
        <taxon>Cyclobacteriaceae</taxon>
        <taxon>Algoriphagus</taxon>
    </lineage>
</organism>
<evidence type="ECO:0000313" key="3">
    <source>
        <dbReference type="Proteomes" id="UP000294535"/>
    </source>
</evidence>
<evidence type="ECO:0000313" key="2">
    <source>
        <dbReference type="EMBL" id="TDQ18616.1"/>
    </source>
</evidence>
<dbReference type="EMBL" id="SNYF01000005">
    <property type="protein sequence ID" value="TDQ18616.1"/>
    <property type="molecule type" value="Genomic_DNA"/>
</dbReference>
<accession>A0A4R6T7I0</accession>
<keyword evidence="3" id="KW-1185">Reference proteome</keyword>
<gene>
    <name evidence="2" type="ORF">DFQ04_0421</name>
</gene>
<dbReference type="RefSeq" id="WP_133552190.1">
    <property type="nucleotide sequence ID" value="NZ_SNYF01000005.1"/>
</dbReference>
<protein>
    <submittedName>
        <fullName evidence="2">Uncharacterized protein</fullName>
    </submittedName>
</protein>
<dbReference type="AlphaFoldDB" id="A0A4R6T7I0"/>
<keyword evidence="1" id="KW-0175">Coiled coil</keyword>
<reference evidence="2 3" key="1">
    <citation type="submission" date="2019-03" db="EMBL/GenBank/DDBJ databases">
        <title>Genomic Encyclopedia of Type Strains, Phase III (KMG-III): the genomes of soil and plant-associated and newly described type strains.</title>
        <authorList>
            <person name="Whitman W."/>
        </authorList>
    </citation>
    <scope>NUCLEOTIDE SEQUENCE [LARGE SCALE GENOMIC DNA]</scope>
    <source>
        <strain evidence="2 3">CECT 8446</strain>
    </source>
</reference>